<evidence type="ECO:0000256" key="1">
    <source>
        <dbReference type="SAM" id="MobiDB-lite"/>
    </source>
</evidence>
<feature type="transmembrane region" description="Helical" evidence="2">
    <location>
        <begin position="73"/>
        <end position="93"/>
    </location>
</feature>
<protein>
    <submittedName>
        <fullName evidence="3">Uncharacterized protein</fullName>
    </submittedName>
</protein>
<reference evidence="3 4" key="1">
    <citation type="submission" date="2024-06" db="EMBL/GenBank/DDBJ databases">
        <title>The Natural Products Discovery Center: Release of the First 8490 Sequenced Strains for Exploring Actinobacteria Biosynthetic Diversity.</title>
        <authorList>
            <person name="Kalkreuter E."/>
            <person name="Kautsar S.A."/>
            <person name="Yang D."/>
            <person name="Bader C.D."/>
            <person name="Teijaro C.N."/>
            <person name="Fluegel L."/>
            <person name="Davis C.M."/>
            <person name="Simpson J.R."/>
            <person name="Lauterbach L."/>
            <person name="Steele A.D."/>
            <person name="Gui C."/>
            <person name="Meng S."/>
            <person name="Li G."/>
            <person name="Viehrig K."/>
            <person name="Ye F."/>
            <person name="Su P."/>
            <person name="Kiefer A.F."/>
            <person name="Nichols A."/>
            <person name="Cepeda A.J."/>
            <person name="Yan W."/>
            <person name="Fan B."/>
            <person name="Jiang Y."/>
            <person name="Adhikari A."/>
            <person name="Zheng C.-J."/>
            <person name="Schuster L."/>
            <person name="Cowan T.M."/>
            <person name="Smanski M.J."/>
            <person name="Chevrette M.G."/>
            <person name="De Carvalho L.P.S."/>
            <person name="Shen B."/>
        </authorList>
    </citation>
    <scope>NUCLEOTIDE SEQUENCE [LARGE SCALE GENOMIC DNA]</scope>
    <source>
        <strain evidence="3 4">NPDC001694</strain>
    </source>
</reference>
<name>A0ABV1TFT0_9ACTN</name>
<evidence type="ECO:0000313" key="4">
    <source>
        <dbReference type="Proteomes" id="UP001490365"/>
    </source>
</evidence>
<dbReference type="RefSeq" id="WP_351957490.1">
    <property type="nucleotide sequence ID" value="NZ_JBEOZM010000006.1"/>
</dbReference>
<keyword evidence="2" id="KW-0472">Membrane</keyword>
<dbReference type="EMBL" id="JBEOZM010000006">
    <property type="protein sequence ID" value="MER6268896.1"/>
    <property type="molecule type" value="Genomic_DNA"/>
</dbReference>
<gene>
    <name evidence="3" type="ORF">ABT211_16580</name>
</gene>
<comment type="caution">
    <text evidence="3">The sequence shown here is derived from an EMBL/GenBank/DDBJ whole genome shotgun (WGS) entry which is preliminary data.</text>
</comment>
<feature type="transmembrane region" description="Helical" evidence="2">
    <location>
        <begin position="33"/>
        <end position="53"/>
    </location>
</feature>
<keyword evidence="2" id="KW-0812">Transmembrane</keyword>
<organism evidence="3 4">
    <name type="scientific">Streptomyces sp. 900105755</name>
    <dbReference type="NCBI Taxonomy" id="3154389"/>
    <lineage>
        <taxon>Bacteria</taxon>
        <taxon>Bacillati</taxon>
        <taxon>Actinomycetota</taxon>
        <taxon>Actinomycetes</taxon>
        <taxon>Kitasatosporales</taxon>
        <taxon>Streptomycetaceae</taxon>
        <taxon>Streptomyces</taxon>
    </lineage>
</organism>
<feature type="region of interest" description="Disordered" evidence="1">
    <location>
        <begin position="1"/>
        <end position="28"/>
    </location>
</feature>
<evidence type="ECO:0000313" key="3">
    <source>
        <dbReference type="EMBL" id="MER6268896.1"/>
    </source>
</evidence>
<keyword evidence="4" id="KW-1185">Reference proteome</keyword>
<proteinExistence type="predicted"/>
<feature type="transmembrane region" description="Helical" evidence="2">
    <location>
        <begin position="114"/>
        <end position="135"/>
    </location>
</feature>
<dbReference type="Proteomes" id="UP001490365">
    <property type="component" value="Unassembled WGS sequence"/>
</dbReference>
<sequence>MGGSAKPRRPKAAPAALRYRESGGKPRRKRGEALFGCLSFLAVAGVTVLLALIDMLWGDEVWQWAGRNWPGGPYAFAVCLGIAAPALLTLAVWSADGAGPTSWKTRPGRAAARTALALAAATALVPFLSLAFNAVDNGKGKHRTGNPSWVFSHYPWLWALGIASTLAGAVGVAWMLVVLHRRSEAARA</sequence>
<evidence type="ECO:0000256" key="2">
    <source>
        <dbReference type="SAM" id="Phobius"/>
    </source>
</evidence>
<feature type="transmembrane region" description="Helical" evidence="2">
    <location>
        <begin position="155"/>
        <end position="179"/>
    </location>
</feature>
<feature type="compositionally biased region" description="Basic residues" evidence="1">
    <location>
        <begin position="1"/>
        <end position="11"/>
    </location>
</feature>
<accession>A0ABV1TFT0</accession>
<keyword evidence="2" id="KW-1133">Transmembrane helix</keyword>